<dbReference type="AlphaFoldDB" id="A0A5C8Z3M2"/>
<evidence type="ECO:0000313" key="8">
    <source>
        <dbReference type="EMBL" id="TXR52147.1"/>
    </source>
</evidence>
<dbReference type="Proteomes" id="UP000321764">
    <property type="component" value="Unassembled WGS sequence"/>
</dbReference>
<evidence type="ECO:0000256" key="5">
    <source>
        <dbReference type="ARBA" id="ARBA00023204"/>
    </source>
</evidence>
<dbReference type="Pfam" id="PF01068">
    <property type="entry name" value="DNA_ligase_A_M"/>
    <property type="match status" value="1"/>
</dbReference>
<gene>
    <name evidence="8" type="ORF">FME95_12100</name>
</gene>
<dbReference type="Gene3D" id="3.30.1490.70">
    <property type="match status" value="1"/>
</dbReference>
<proteinExistence type="predicted"/>
<evidence type="ECO:0000256" key="4">
    <source>
        <dbReference type="ARBA" id="ARBA00022763"/>
    </source>
</evidence>
<comment type="caution">
    <text evidence="8">The sequence shown here is derived from an EMBL/GenBank/DDBJ whole genome shotgun (WGS) entry which is preliminary data.</text>
</comment>
<evidence type="ECO:0000256" key="1">
    <source>
        <dbReference type="ARBA" id="ARBA00001968"/>
    </source>
</evidence>
<protein>
    <submittedName>
        <fullName evidence="8">DNA ligase</fullName>
    </submittedName>
</protein>
<evidence type="ECO:0000259" key="7">
    <source>
        <dbReference type="PROSITE" id="PS50160"/>
    </source>
</evidence>
<dbReference type="PANTHER" id="PTHR47810">
    <property type="entry name" value="DNA LIGASE"/>
    <property type="match status" value="1"/>
</dbReference>
<dbReference type="NCBIfam" id="NF006592">
    <property type="entry name" value="PRK09125.1"/>
    <property type="match status" value="1"/>
</dbReference>
<dbReference type="PANTHER" id="PTHR47810:SF1">
    <property type="entry name" value="DNA LIGASE B"/>
    <property type="match status" value="1"/>
</dbReference>
<dbReference type="InterPro" id="IPR012340">
    <property type="entry name" value="NA-bd_OB-fold"/>
</dbReference>
<dbReference type="GO" id="GO:0005524">
    <property type="term" value="F:ATP binding"/>
    <property type="evidence" value="ECO:0007669"/>
    <property type="project" value="InterPro"/>
</dbReference>
<dbReference type="CDD" id="cd08041">
    <property type="entry name" value="OBF_kDNA_ligase_like"/>
    <property type="match status" value="1"/>
</dbReference>
<dbReference type="Gene3D" id="2.40.50.140">
    <property type="entry name" value="Nucleic acid-binding proteins"/>
    <property type="match status" value="1"/>
</dbReference>
<evidence type="ECO:0000313" key="9">
    <source>
        <dbReference type="Proteomes" id="UP000321764"/>
    </source>
</evidence>
<dbReference type="RefSeq" id="WP_147714743.1">
    <property type="nucleotide sequence ID" value="NZ_VKAD01000002.1"/>
</dbReference>
<dbReference type="Pfam" id="PF14743">
    <property type="entry name" value="DNA_ligase_OB_2"/>
    <property type="match status" value="1"/>
</dbReference>
<feature type="domain" description="ATP-dependent DNA ligase family profile" evidence="7">
    <location>
        <begin position="130"/>
        <end position="232"/>
    </location>
</feature>
<dbReference type="InterPro" id="IPR012310">
    <property type="entry name" value="DNA_ligase_ATP-dep_cent"/>
</dbReference>
<dbReference type="EMBL" id="VKAD01000002">
    <property type="protein sequence ID" value="TXR52147.1"/>
    <property type="molecule type" value="Genomic_DNA"/>
</dbReference>
<dbReference type="GO" id="GO:0003910">
    <property type="term" value="F:DNA ligase (ATP) activity"/>
    <property type="evidence" value="ECO:0007669"/>
    <property type="project" value="UniProtKB-EC"/>
</dbReference>
<sequence>MQTILMLLIVSFLLLFPIVSVAAQNGLALMHAKQSNVAIADFSQYQVTEKYDGVRVLWHKGVLSTRSGNRIAAPAWFLAALPELSLEGELWLGYGQFDQVSSLVRSHSEDDERWQSVSLMVFDLPMSLLPYQQRYQLLEQLVTQVEQSWFQRVAGYPVNDQRELTNTLAKVVAAGGEGLMLNQRDALYQPVRSDAIIKLKPKYDAEAEVIGYSPGKGKYQGMMGALIVRDSDGRRFKVGTGFSDAERAEPPKIGQWISYQYSGQTSTGLPRFPSFLRLYQAL</sequence>
<dbReference type="GO" id="GO:0006310">
    <property type="term" value="P:DNA recombination"/>
    <property type="evidence" value="ECO:0007669"/>
    <property type="project" value="InterPro"/>
</dbReference>
<dbReference type="InterPro" id="IPR029319">
    <property type="entry name" value="DNA_ligase_OB"/>
</dbReference>
<dbReference type="OrthoDB" id="9782700at2"/>
<comment type="cofactor">
    <cofactor evidence="1">
        <name>a divalent metal cation</name>
        <dbReference type="ChEBI" id="CHEBI:60240"/>
    </cofactor>
</comment>
<keyword evidence="5" id="KW-0234">DNA repair</keyword>
<dbReference type="SUPFAM" id="SSF56091">
    <property type="entry name" value="DNA ligase/mRNA capping enzyme, catalytic domain"/>
    <property type="match status" value="1"/>
</dbReference>
<dbReference type="InterPro" id="IPR050326">
    <property type="entry name" value="NAD_dep_DNA_ligaseB"/>
</dbReference>
<dbReference type="GO" id="GO:0006281">
    <property type="term" value="P:DNA repair"/>
    <property type="evidence" value="ECO:0007669"/>
    <property type="project" value="UniProtKB-KW"/>
</dbReference>
<organism evidence="8 9">
    <name type="scientific">Reinekea thalattae</name>
    <dbReference type="NCBI Taxonomy" id="2593301"/>
    <lineage>
        <taxon>Bacteria</taxon>
        <taxon>Pseudomonadati</taxon>
        <taxon>Pseudomonadota</taxon>
        <taxon>Gammaproteobacteria</taxon>
        <taxon>Oceanospirillales</taxon>
        <taxon>Saccharospirillaceae</taxon>
        <taxon>Reinekea</taxon>
    </lineage>
</organism>
<dbReference type="PROSITE" id="PS50160">
    <property type="entry name" value="DNA_LIGASE_A3"/>
    <property type="match status" value="1"/>
</dbReference>
<accession>A0A5C8Z3M2</accession>
<keyword evidence="9" id="KW-1185">Reference proteome</keyword>
<comment type="catalytic activity">
    <reaction evidence="6">
        <text>ATP + (deoxyribonucleotide)n-3'-hydroxyl + 5'-phospho-(deoxyribonucleotide)m = (deoxyribonucleotide)n+m + AMP + diphosphate.</text>
        <dbReference type="EC" id="6.5.1.1"/>
    </reaction>
</comment>
<keyword evidence="2 8" id="KW-0436">Ligase</keyword>
<dbReference type="CDD" id="cd07896">
    <property type="entry name" value="Adenylation_kDNA_ligase_like"/>
    <property type="match status" value="1"/>
</dbReference>
<dbReference type="SUPFAM" id="SSF50249">
    <property type="entry name" value="Nucleic acid-binding proteins"/>
    <property type="match status" value="1"/>
</dbReference>
<name>A0A5C8Z3M2_9GAMM</name>
<reference evidence="8 9" key="1">
    <citation type="submission" date="2019-07" db="EMBL/GenBank/DDBJ databases">
        <title>Reinekea sp. strain SSH23 genome sequencing and assembly.</title>
        <authorList>
            <person name="Kim I."/>
        </authorList>
    </citation>
    <scope>NUCLEOTIDE SEQUENCE [LARGE SCALE GENOMIC DNA]</scope>
    <source>
        <strain evidence="8 9">SSH23</strain>
    </source>
</reference>
<evidence type="ECO:0000256" key="6">
    <source>
        <dbReference type="ARBA" id="ARBA00034003"/>
    </source>
</evidence>
<keyword evidence="3" id="KW-0235">DNA replication</keyword>
<dbReference type="Gene3D" id="3.30.470.30">
    <property type="entry name" value="DNA ligase/mRNA capping enzyme"/>
    <property type="match status" value="1"/>
</dbReference>
<evidence type="ECO:0000256" key="2">
    <source>
        <dbReference type="ARBA" id="ARBA00022598"/>
    </source>
</evidence>
<keyword evidence="4" id="KW-0227">DNA damage</keyword>
<dbReference type="GO" id="GO:0006260">
    <property type="term" value="P:DNA replication"/>
    <property type="evidence" value="ECO:0007669"/>
    <property type="project" value="UniProtKB-KW"/>
</dbReference>
<evidence type="ECO:0000256" key="3">
    <source>
        <dbReference type="ARBA" id="ARBA00022705"/>
    </source>
</evidence>